<evidence type="ECO:0008006" key="3">
    <source>
        <dbReference type="Google" id="ProtNLM"/>
    </source>
</evidence>
<dbReference type="CDD" id="cd22744">
    <property type="entry name" value="OTU"/>
    <property type="match status" value="1"/>
</dbReference>
<gene>
    <name evidence="1" type="ORF">E3N88_14823</name>
</gene>
<dbReference type="OrthoDB" id="1694816at2759"/>
<dbReference type="EMBL" id="SZYD01000007">
    <property type="protein sequence ID" value="KAD5803463.1"/>
    <property type="molecule type" value="Genomic_DNA"/>
</dbReference>
<reference evidence="1 2" key="1">
    <citation type="submission" date="2019-05" db="EMBL/GenBank/DDBJ databases">
        <title>Mikania micrantha, genome provides insights into the molecular mechanism of rapid growth.</title>
        <authorList>
            <person name="Liu B."/>
        </authorList>
    </citation>
    <scope>NUCLEOTIDE SEQUENCE [LARGE SCALE GENOMIC DNA]</scope>
    <source>
        <strain evidence="1">NLD-2019</strain>
        <tissue evidence="1">Leaf</tissue>
    </source>
</reference>
<dbReference type="AlphaFoldDB" id="A0A5N6P4H5"/>
<name>A0A5N6P4H5_9ASTR</name>
<keyword evidence="2" id="KW-1185">Reference proteome</keyword>
<organism evidence="1 2">
    <name type="scientific">Mikania micrantha</name>
    <name type="common">bitter vine</name>
    <dbReference type="NCBI Taxonomy" id="192012"/>
    <lineage>
        <taxon>Eukaryota</taxon>
        <taxon>Viridiplantae</taxon>
        <taxon>Streptophyta</taxon>
        <taxon>Embryophyta</taxon>
        <taxon>Tracheophyta</taxon>
        <taxon>Spermatophyta</taxon>
        <taxon>Magnoliopsida</taxon>
        <taxon>eudicotyledons</taxon>
        <taxon>Gunneridae</taxon>
        <taxon>Pentapetalae</taxon>
        <taxon>asterids</taxon>
        <taxon>campanulids</taxon>
        <taxon>Asterales</taxon>
        <taxon>Asteraceae</taxon>
        <taxon>Asteroideae</taxon>
        <taxon>Heliantheae alliance</taxon>
        <taxon>Eupatorieae</taxon>
        <taxon>Mikania</taxon>
    </lineage>
</organism>
<accession>A0A5N6P4H5</accession>
<comment type="caution">
    <text evidence="1">The sequence shown here is derived from an EMBL/GenBank/DDBJ whole genome shotgun (WGS) entry which is preliminary data.</text>
</comment>
<protein>
    <recommendedName>
        <fullName evidence="3">OTU domain-containing protein</fullName>
    </recommendedName>
</protein>
<sequence length="171" mass="19404">MNAGRGGRWSVEVSDLNELVGGGDMGSMWLKIWNLSLEENDDGNCGFRLVAVGLGFEENQWAFIKQQHFQELDFNADLYKYVFNSYVSGSYDVLRNSINWQQIAPAPSEHWMFMPHTCLVIAQRFGVIVHLFNNRGAQSIFPLWTSANGLMRHNVVSVVHLGVHFINVSLQ</sequence>
<dbReference type="Proteomes" id="UP000326396">
    <property type="component" value="Linkage Group LG15"/>
</dbReference>
<proteinExistence type="predicted"/>
<evidence type="ECO:0000313" key="2">
    <source>
        <dbReference type="Proteomes" id="UP000326396"/>
    </source>
</evidence>
<evidence type="ECO:0000313" key="1">
    <source>
        <dbReference type="EMBL" id="KAD5803463.1"/>
    </source>
</evidence>